<organism evidence="1 2">
    <name type="scientific">Thermus filiformis</name>
    <dbReference type="NCBI Taxonomy" id="276"/>
    <lineage>
        <taxon>Bacteria</taxon>
        <taxon>Thermotogati</taxon>
        <taxon>Deinococcota</taxon>
        <taxon>Deinococci</taxon>
        <taxon>Thermales</taxon>
        <taxon>Thermaceae</taxon>
        <taxon>Thermus</taxon>
    </lineage>
</organism>
<name>A0A0D6X9L1_THEFI</name>
<comment type="caution">
    <text evidence="1">The sequence shown here is derived from an EMBL/GenBank/DDBJ whole genome shotgun (WGS) entry which is preliminary data.</text>
</comment>
<dbReference type="STRING" id="276.THFILI_09745"/>
<sequence length="82" mass="8741">MVTLGADALYPLPVALNPGRLDVGLGFRGILASNGSDFALRVLLGYELPLQSDLAVRVEPTLEFQGSVAVFGLNLGPRVYLR</sequence>
<proteinExistence type="predicted"/>
<gene>
    <name evidence="1" type="ORF">THFILI_09745</name>
</gene>
<dbReference type="EMBL" id="JPSL02000040">
    <property type="protein sequence ID" value="KIX84460.1"/>
    <property type="molecule type" value="Genomic_DNA"/>
</dbReference>
<evidence type="ECO:0000313" key="2">
    <source>
        <dbReference type="Proteomes" id="UP000030364"/>
    </source>
</evidence>
<keyword evidence="2" id="KW-1185">Reference proteome</keyword>
<evidence type="ECO:0000313" key="1">
    <source>
        <dbReference type="EMBL" id="KIX84460.1"/>
    </source>
</evidence>
<protein>
    <submittedName>
        <fullName evidence="1">Uncharacterized protein</fullName>
    </submittedName>
</protein>
<reference evidence="1 2" key="1">
    <citation type="journal article" date="2015" name="Genome Announc.">
        <title>Draft Genome Sequence of the Thermophile Thermus filiformis ATCC 43280, Producer of Carotenoid-(Di)glucoside-Branched Fatty Acid (Di)esters and Source of Hyperthermostable Enzymes of Biotechnological Interest.</title>
        <authorList>
            <person name="Mandelli F."/>
            <person name="Oliveira Ramires B."/>
            <person name="Couger M.B."/>
            <person name="Paixao D.A."/>
            <person name="Camilo C.M."/>
            <person name="Polikarpov I."/>
            <person name="Prade R."/>
            <person name="Riano-Pachon D.M."/>
            <person name="Squina F.M."/>
        </authorList>
    </citation>
    <scope>NUCLEOTIDE SEQUENCE [LARGE SCALE GENOMIC DNA]</scope>
    <source>
        <strain evidence="1 2">ATCC 43280</strain>
    </source>
</reference>
<dbReference type="Proteomes" id="UP000030364">
    <property type="component" value="Unassembled WGS sequence"/>
</dbReference>
<accession>A0A0D6X9L1</accession>
<dbReference type="AlphaFoldDB" id="A0A0D6X9L1"/>